<dbReference type="Gene3D" id="1.10.287.130">
    <property type="match status" value="1"/>
</dbReference>
<accession>A0ABT3CVW8</accession>
<comment type="catalytic activity">
    <reaction evidence="1">
        <text>ATP + protein L-histidine = ADP + protein N-phospho-L-histidine.</text>
        <dbReference type="EC" id="2.7.13.3"/>
    </reaction>
</comment>
<feature type="coiled-coil region" evidence="7">
    <location>
        <begin position="85"/>
        <end position="130"/>
    </location>
</feature>
<evidence type="ECO:0000256" key="8">
    <source>
        <dbReference type="SAM" id="Phobius"/>
    </source>
</evidence>
<reference evidence="10 11" key="1">
    <citation type="submission" date="2022-10" db="EMBL/GenBank/DDBJ databases">
        <title>Comparative genomics and taxonomic characterization of three novel marine species of genus Reichenbachiella exhibiting antioxidant and polysaccharide degradation activities.</title>
        <authorList>
            <person name="Muhammad N."/>
            <person name="Lee Y.-J."/>
            <person name="Ko J."/>
            <person name="Kim S.-G."/>
        </authorList>
    </citation>
    <scope>NUCLEOTIDE SEQUENCE [LARGE SCALE GENOMIC DNA]</scope>
    <source>
        <strain evidence="10 11">ABR2-5</strain>
    </source>
</reference>
<dbReference type="SUPFAM" id="SSF47384">
    <property type="entry name" value="Homodimeric domain of signal transducing histidine kinase"/>
    <property type="match status" value="1"/>
</dbReference>
<evidence type="ECO:0000256" key="1">
    <source>
        <dbReference type="ARBA" id="ARBA00000085"/>
    </source>
</evidence>
<dbReference type="PANTHER" id="PTHR43711">
    <property type="entry name" value="TWO-COMPONENT HISTIDINE KINASE"/>
    <property type="match status" value="1"/>
</dbReference>
<dbReference type="SMART" id="SM00387">
    <property type="entry name" value="HATPase_c"/>
    <property type="match status" value="1"/>
</dbReference>
<evidence type="ECO:0000256" key="6">
    <source>
        <dbReference type="ARBA" id="ARBA00023012"/>
    </source>
</evidence>
<keyword evidence="8" id="KW-1133">Transmembrane helix</keyword>
<evidence type="ECO:0000256" key="7">
    <source>
        <dbReference type="SAM" id="Coils"/>
    </source>
</evidence>
<feature type="transmembrane region" description="Helical" evidence="8">
    <location>
        <begin position="57"/>
        <end position="74"/>
    </location>
</feature>
<dbReference type="InterPro" id="IPR036890">
    <property type="entry name" value="HATPase_C_sf"/>
</dbReference>
<keyword evidence="8" id="KW-0472">Membrane</keyword>
<keyword evidence="3" id="KW-0597">Phosphoprotein</keyword>
<dbReference type="InterPro" id="IPR036097">
    <property type="entry name" value="HisK_dim/P_sf"/>
</dbReference>
<dbReference type="RefSeq" id="WP_264138569.1">
    <property type="nucleotide sequence ID" value="NZ_JAOYOD010000001.1"/>
</dbReference>
<dbReference type="Pfam" id="PF00512">
    <property type="entry name" value="HisKA"/>
    <property type="match status" value="1"/>
</dbReference>
<dbReference type="SMART" id="SM00388">
    <property type="entry name" value="HisKA"/>
    <property type="match status" value="1"/>
</dbReference>
<evidence type="ECO:0000313" key="10">
    <source>
        <dbReference type="EMBL" id="MCV9387749.1"/>
    </source>
</evidence>
<dbReference type="SUPFAM" id="SSF55874">
    <property type="entry name" value="ATPase domain of HSP90 chaperone/DNA topoisomerase II/histidine kinase"/>
    <property type="match status" value="1"/>
</dbReference>
<comment type="caution">
    <text evidence="10">The sequence shown here is derived from an EMBL/GenBank/DDBJ whole genome shotgun (WGS) entry which is preliminary data.</text>
</comment>
<evidence type="ECO:0000256" key="5">
    <source>
        <dbReference type="ARBA" id="ARBA00022777"/>
    </source>
</evidence>
<dbReference type="EC" id="2.7.13.3" evidence="2"/>
<keyword evidence="8" id="KW-0812">Transmembrane</keyword>
<dbReference type="InterPro" id="IPR003594">
    <property type="entry name" value="HATPase_dom"/>
</dbReference>
<dbReference type="Gene3D" id="3.30.565.10">
    <property type="entry name" value="Histidine kinase-like ATPase, C-terminal domain"/>
    <property type="match status" value="1"/>
</dbReference>
<dbReference type="InterPro" id="IPR003661">
    <property type="entry name" value="HisK_dim/P_dom"/>
</dbReference>
<evidence type="ECO:0000256" key="4">
    <source>
        <dbReference type="ARBA" id="ARBA00022679"/>
    </source>
</evidence>
<evidence type="ECO:0000259" key="9">
    <source>
        <dbReference type="PROSITE" id="PS50109"/>
    </source>
</evidence>
<dbReference type="InterPro" id="IPR005467">
    <property type="entry name" value="His_kinase_dom"/>
</dbReference>
<evidence type="ECO:0000256" key="2">
    <source>
        <dbReference type="ARBA" id="ARBA00012438"/>
    </source>
</evidence>
<keyword evidence="7" id="KW-0175">Coiled coil</keyword>
<dbReference type="PANTHER" id="PTHR43711:SF26">
    <property type="entry name" value="SENSOR HISTIDINE KINASE RCSC"/>
    <property type="match status" value="1"/>
</dbReference>
<gene>
    <name evidence="10" type="ORF">N7U62_13790</name>
</gene>
<dbReference type="CDD" id="cd00082">
    <property type="entry name" value="HisKA"/>
    <property type="match status" value="1"/>
</dbReference>
<feature type="domain" description="Histidine kinase" evidence="9">
    <location>
        <begin position="154"/>
        <end position="371"/>
    </location>
</feature>
<keyword evidence="4" id="KW-0808">Transferase</keyword>
<dbReference type="Pfam" id="PF02518">
    <property type="entry name" value="HATPase_c"/>
    <property type="match status" value="1"/>
</dbReference>
<proteinExistence type="predicted"/>
<protein>
    <recommendedName>
        <fullName evidence="2">histidine kinase</fullName>
        <ecNumber evidence="2">2.7.13.3</ecNumber>
    </recommendedName>
</protein>
<dbReference type="PRINTS" id="PR00344">
    <property type="entry name" value="BCTRLSENSOR"/>
</dbReference>
<dbReference type="InterPro" id="IPR004358">
    <property type="entry name" value="Sig_transdc_His_kin-like_C"/>
</dbReference>
<keyword evidence="5 10" id="KW-0418">Kinase</keyword>
<sequence>MFVSTIYTLWHIALDTLLLWITRGYVALCSDLDDLAQRPEPPSLDEYARTTDENFDLLFTLLAIFCLAGLYLIVKQFFRRINIQRKVLQRKVDQRTQEIIRQKEELQTKSEELQKAYEEIKIKNMAIEEAFAHLSTSYEKMADLNREKDGMMSVVAHDLRTPLNNIEGLIQLVSMDDNLNEEQKEYIAKIRTVVGRGNEMIRDLLDINKAKSMDPQLKIQSFTMVDFITNWKSNFTKPLAAKNQSLKISGKYKELNMKTDQGLLSRIMDNLMSNAMKFSDAGKNVYLDITPVEEKVRITLRDEGPGISSADQKKMFKPFTRLSARPTAGEHSNGLGLSIIKSLTEQLGGRIIVKSKLGSGTAFEILIPQTAKNKT</sequence>
<keyword evidence="6" id="KW-0902">Two-component regulatory system</keyword>
<dbReference type="Proteomes" id="UP001300692">
    <property type="component" value="Unassembled WGS sequence"/>
</dbReference>
<dbReference type="PROSITE" id="PS50109">
    <property type="entry name" value="HIS_KIN"/>
    <property type="match status" value="1"/>
</dbReference>
<evidence type="ECO:0000313" key="11">
    <source>
        <dbReference type="Proteomes" id="UP001300692"/>
    </source>
</evidence>
<name>A0ABT3CVW8_9BACT</name>
<dbReference type="EMBL" id="JAOYOD010000001">
    <property type="protein sequence ID" value="MCV9387749.1"/>
    <property type="molecule type" value="Genomic_DNA"/>
</dbReference>
<keyword evidence="11" id="KW-1185">Reference proteome</keyword>
<organism evidence="10 11">
    <name type="scientific">Reichenbachiella ulvae</name>
    <dbReference type="NCBI Taxonomy" id="2980104"/>
    <lineage>
        <taxon>Bacteria</taxon>
        <taxon>Pseudomonadati</taxon>
        <taxon>Bacteroidota</taxon>
        <taxon>Cytophagia</taxon>
        <taxon>Cytophagales</taxon>
        <taxon>Reichenbachiellaceae</taxon>
        <taxon>Reichenbachiella</taxon>
    </lineage>
</organism>
<dbReference type="InterPro" id="IPR050736">
    <property type="entry name" value="Sensor_HK_Regulatory"/>
</dbReference>
<dbReference type="GO" id="GO:0016301">
    <property type="term" value="F:kinase activity"/>
    <property type="evidence" value="ECO:0007669"/>
    <property type="project" value="UniProtKB-KW"/>
</dbReference>
<evidence type="ECO:0000256" key="3">
    <source>
        <dbReference type="ARBA" id="ARBA00022553"/>
    </source>
</evidence>